<reference evidence="1" key="2">
    <citation type="journal article" date="2015" name="Data Brief">
        <title>Shoot transcriptome of the giant reed, Arundo donax.</title>
        <authorList>
            <person name="Barrero R.A."/>
            <person name="Guerrero F.D."/>
            <person name="Moolhuijzen P."/>
            <person name="Goolsby J.A."/>
            <person name="Tidwell J."/>
            <person name="Bellgard S.E."/>
            <person name="Bellgard M.I."/>
        </authorList>
    </citation>
    <scope>NUCLEOTIDE SEQUENCE</scope>
    <source>
        <tissue evidence="1">Shoot tissue taken approximately 20 cm above the soil surface</tissue>
    </source>
</reference>
<organism evidence="1">
    <name type="scientific">Arundo donax</name>
    <name type="common">Giant reed</name>
    <name type="synonym">Donax arundinaceus</name>
    <dbReference type="NCBI Taxonomy" id="35708"/>
    <lineage>
        <taxon>Eukaryota</taxon>
        <taxon>Viridiplantae</taxon>
        <taxon>Streptophyta</taxon>
        <taxon>Embryophyta</taxon>
        <taxon>Tracheophyta</taxon>
        <taxon>Spermatophyta</taxon>
        <taxon>Magnoliopsida</taxon>
        <taxon>Liliopsida</taxon>
        <taxon>Poales</taxon>
        <taxon>Poaceae</taxon>
        <taxon>PACMAD clade</taxon>
        <taxon>Arundinoideae</taxon>
        <taxon>Arundineae</taxon>
        <taxon>Arundo</taxon>
    </lineage>
</organism>
<reference evidence="1" key="1">
    <citation type="submission" date="2014-09" db="EMBL/GenBank/DDBJ databases">
        <authorList>
            <person name="Magalhaes I.L.F."/>
            <person name="Oliveira U."/>
            <person name="Santos F.R."/>
            <person name="Vidigal T.H.D.A."/>
            <person name="Brescovit A.D."/>
            <person name="Santos A.J."/>
        </authorList>
    </citation>
    <scope>NUCLEOTIDE SEQUENCE</scope>
    <source>
        <tissue evidence="1">Shoot tissue taken approximately 20 cm above the soil surface</tissue>
    </source>
</reference>
<accession>A0A0A9C786</accession>
<name>A0A0A9C786_ARUDO</name>
<protein>
    <submittedName>
        <fullName evidence="1">Uncharacterized protein</fullName>
    </submittedName>
</protein>
<dbReference type="AlphaFoldDB" id="A0A0A9C786"/>
<dbReference type="EMBL" id="GBRH01226464">
    <property type="protein sequence ID" value="JAD71431.1"/>
    <property type="molecule type" value="Transcribed_RNA"/>
</dbReference>
<evidence type="ECO:0000313" key="1">
    <source>
        <dbReference type="EMBL" id="JAD71431.1"/>
    </source>
</evidence>
<proteinExistence type="predicted"/>
<sequence length="49" mass="5634">MCTHKQVAKCIQSLKNKTQMPKRYFYTKQHKTRGGTIAGIFRCILKGSC</sequence>